<accession>A0A2P2MNG1</accession>
<name>A0A2P2MNG1_RHIMU</name>
<feature type="signal peptide" evidence="1">
    <location>
        <begin position="1"/>
        <end position="15"/>
    </location>
</feature>
<sequence length="57" mass="6728">MMLCLILNVFGEAIGFQFKFDWSNGCNRFPFCVCVCFNHNMHRYGTFSHSEEKQVSR</sequence>
<keyword evidence="1" id="KW-0732">Signal</keyword>
<proteinExistence type="predicted"/>
<reference evidence="2" key="1">
    <citation type="submission" date="2018-02" db="EMBL/GenBank/DDBJ databases">
        <title>Rhizophora mucronata_Transcriptome.</title>
        <authorList>
            <person name="Meera S.P."/>
            <person name="Sreeshan A."/>
            <person name="Augustine A."/>
        </authorList>
    </citation>
    <scope>NUCLEOTIDE SEQUENCE</scope>
    <source>
        <tissue evidence="2">Leaf</tissue>
    </source>
</reference>
<dbReference type="AlphaFoldDB" id="A0A2P2MNG1"/>
<protein>
    <submittedName>
        <fullName evidence="2">Uncharacterized protein MANES_05G199500</fullName>
    </submittedName>
</protein>
<dbReference type="EMBL" id="GGEC01051248">
    <property type="protein sequence ID" value="MBX31732.1"/>
    <property type="molecule type" value="Transcribed_RNA"/>
</dbReference>
<evidence type="ECO:0000313" key="2">
    <source>
        <dbReference type="EMBL" id="MBX31732.1"/>
    </source>
</evidence>
<feature type="chain" id="PRO_5015176092" evidence="1">
    <location>
        <begin position="16"/>
        <end position="57"/>
    </location>
</feature>
<evidence type="ECO:0000256" key="1">
    <source>
        <dbReference type="SAM" id="SignalP"/>
    </source>
</evidence>
<organism evidence="2">
    <name type="scientific">Rhizophora mucronata</name>
    <name type="common">Asiatic mangrove</name>
    <dbReference type="NCBI Taxonomy" id="61149"/>
    <lineage>
        <taxon>Eukaryota</taxon>
        <taxon>Viridiplantae</taxon>
        <taxon>Streptophyta</taxon>
        <taxon>Embryophyta</taxon>
        <taxon>Tracheophyta</taxon>
        <taxon>Spermatophyta</taxon>
        <taxon>Magnoliopsida</taxon>
        <taxon>eudicotyledons</taxon>
        <taxon>Gunneridae</taxon>
        <taxon>Pentapetalae</taxon>
        <taxon>rosids</taxon>
        <taxon>fabids</taxon>
        <taxon>Malpighiales</taxon>
        <taxon>Rhizophoraceae</taxon>
        <taxon>Rhizophora</taxon>
    </lineage>
</organism>